<feature type="region of interest" description="Disordered" evidence="1">
    <location>
        <begin position="1"/>
        <end position="163"/>
    </location>
</feature>
<sequence>MARGAPNARRNSAGSQTARPGQNNKAGPRVVKSAGSQRPKQGAKPAVTKARAVIVSTKPKPTNNNRAIVKPNSKPAKQSVARVATKSPRQKIILQESQKKTTPKPAANANKQQNNRNAPATNSGRNASRPNSAVSVPAARPRENNNASRNTSNGGPANQSELARALQTANSIAITRSHPKQAEVVELLRTHEKGWVDDRKFITLLKSLAF</sequence>
<feature type="compositionally biased region" description="Polar residues" evidence="1">
    <location>
        <begin position="121"/>
        <end position="134"/>
    </location>
</feature>
<name>A0A7S3GRS4_9STRA</name>
<feature type="compositionally biased region" description="Low complexity" evidence="1">
    <location>
        <begin position="103"/>
        <end position="120"/>
    </location>
</feature>
<evidence type="ECO:0000313" key="2">
    <source>
        <dbReference type="EMBL" id="CAE0274588.1"/>
    </source>
</evidence>
<dbReference type="AlphaFoldDB" id="A0A7S3GRS4"/>
<dbReference type="EMBL" id="HBIC01006525">
    <property type="protein sequence ID" value="CAE0274588.1"/>
    <property type="molecule type" value="Transcribed_RNA"/>
</dbReference>
<evidence type="ECO:0000256" key="1">
    <source>
        <dbReference type="SAM" id="MobiDB-lite"/>
    </source>
</evidence>
<gene>
    <name evidence="2" type="ORF">SELO1098_LOCUS3415</name>
</gene>
<feature type="compositionally biased region" description="Polar residues" evidence="1">
    <location>
        <begin position="144"/>
        <end position="163"/>
    </location>
</feature>
<feature type="compositionally biased region" description="Polar residues" evidence="1">
    <location>
        <begin position="9"/>
        <end position="25"/>
    </location>
</feature>
<proteinExistence type="predicted"/>
<reference evidence="2" key="1">
    <citation type="submission" date="2021-01" db="EMBL/GenBank/DDBJ databases">
        <authorList>
            <person name="Corre E."/>
            <person name="Pelletier E."/>
            <person name="Niang G."/>
            <person name="Scheremetjew M."/>
            <person name="Finn R."/>
            <person name="Kale V."/>
            <person name="Holt S."/>
            <person name="Cochrane G."/>
            <person name="Meng A."/>
            <person name="Brown T."/>
            <person name="Cohen L."/>
        </authorList>
    </citation>
    <scope>NUCLEOTIDE SEQUENCE</scope>
    <source>
        <strain evidence="2">CCAP 955/1</strain>
    </source>
</reference>
<protein>
    <submittedName>
        <fullName evidence="2">Uncharacterized protein</fullName>
    </submittedName>
</protein>
<accession>A0A7S3GRS4</accession>
<organism evidence="2">
    <name type="scientific">Spumella elongata</name>
    <dbReference type="NCBI Taxonomy" id="89044"/>
    <lineage>
        <taxon>Eukaryota</taxon>
        <taxon>Sar</taxon>
        <taxon>Stramenopiles</taxon>
        <taxon>Ochrophyta</taxon>
        <taxon>Chrysophyceae</taxon>
        <taxon>Chromulinales</taxon>
        <taxon>Chromulinaceae</taxon>
        <taxon>Spumella</taxon>
    </lineage>
</organism>